<evidence type="ECO:0000256" key="7">
    <source>
        <dbReference type="ARBA" id="ARBA00023033"/>
    </source>
</evidence>
<evidence type="ECO:0000313" key="10">
    <source>
        <dbReference type="Proteomes" id="UP000054695"/>
    </source>
</evidence>
<dbReference type="NCBIfam" id="TIGR01988">
    <property type="entry name" value="Ubi-OHases"/>
    <property type="match status" value="1"/>
</dbReference>
<accession>A0A0W0RDE2</accession>
<gene>
    <name evidence="9" type="primary">visC</name>
    <name evidence="9" type="ORF">Lboz_3252</name>
</gene>
<sequence length="392" mass="43505">MSLQFNVLIIGGGIVGLAAALAMAQRGYSVAVIDAGSLKVDSKRSDTRVYAINHASQTLLQQLNAWQHLDKKRFSPYSRMYVWDAASGAYIDFDSRYVGAQNLGSIVEESILKEALLQQVSAQSSIHLFPDNCVEELFSEEAGVKVCSTQQTWEGQLLMIADGANSPARQKLKVPLTSWSYDQHALVATVSIEKPHQQTAYQVFHTDGPLAFLPLADAYQCSIVWSTDPTHAKKLMSLSDEKFNASLTQAFAKKLGRVEVISTRHQFPLQMRHVKQYTGDRWLLLGDAAHTIHPLAGLGLNVGLADVSSWIRHLDAAQDTLLSKKALGAYQRERKHEVWQIIMLMEGFKRLFSNSFTPLVALRGLGLSLCNGFTSIKRLFIQHAQGIQHKEA</sequence>
<dbReference type="GO" id="GO:0016705">
    <property type="term" value="F:oxidoreductase activity, acting on paired donors, with incorporation or reduction of molecular oxygen"/>
    <property type="evidence" value="ECO:0007669"/>
    <property type="project" value="InterPro"/>
</dbReference>
<evidence type="ECO:0000256" key="6">
    <source>
        <dbReference type="ARBA" id="ARBA00023002"/>
    </source>
</evidence>
<dbReference type="PATRIC" id="fig|447.4.peg.3473"/>
<dbReference type="AlphaFoldDB" id="A0A0W0RDE2"/>
<dbReference type="InterPro" id="IPR036188">
    <property type="entry name" value="FAD/NAD-bd_sf"/>
</dbReference>
<name>A0A0W0RDE2_LEGBO</name>
<evidence type="ECO:0000256" key="2">
    <source>
        <dbReference type="ARBA" id="ARBA00004749"/>
    </source>
</evidence>
<proteinExistence type="inferred from homology"/>
<dbReference type="PANTHER" id="PTHR43876:SF7">
    <property type="entry name" value="UBIQUINONE BIOSYNTHESIS MONOOXYGENASE COQ6, MITOCHONDRIAL"/>
    <property type="match status" value="1"/>
</dbReference>
<dbReference type="OrthoDB" id="9769565at2"/>
<evidence type="ECO:0000256" key="4">
    <source>
        <dbReference type="ARBA" id="ARBA00022630"/>
    </source>
</evidence>
<dbReference type="Pfam" id="PF01494">
    <property type="entry name" value="FAD_binding_3"/>
    <property type="match status" value="1"/>
</dbReference>
<dbReference type="UniPathway" id="UPA00232"/>
<keyword evidence="5" id="KW-0274">FAD</keyword>
<dbReference type="STRING" id="447.Lboz_3252"/>
<comment type="caution">
    <text evidence="9">The sequence shown here is derived from an EMBL/GenBank/DDBJ whole genome shotgun (WGS) entry which is preliminary data.</text>
</comment>
<dbReference type="Proteomes" id="UP000054695">
    <property type="component" value="Unassembled WGS sequence"/>
</dbReference>
<evidence type="ECO:0000313" key="9">
    <source>
        <dbReference type="EMBL" id="KTC69110.1"/>
    </source>
</evidence>
<dbReference type="GO" id="GO:0006744">
    <property type="term" value="P:ubiquinone biosynthetic process"/>
    <property type="evidence" value="ECO:0007669"/>
    <property type="project" value="UniProtKB-UniPathway"/>
</dbReference>
<protein>
    <submittedName>
        <fullName evidence="9">Oxidoreductase with FAD/NAD(P)-binding domain protein</fullName>
    </submittedName>
</protein>
<keyword evidence="7" id="KW-0503">Monooxygenase</keyword>
<dbReference type="RefSeq" id="WP_058460797.1">
    <property type="nucleotide sequence ID" value="NZ_CAAAIY010000014.1"/>
</dbReference>
<dbReference type="GO" id="GO:0004497">
    <property type="term" value="F:monooxygenase activity"/>
    <property type="evidence" value="ECO:0007669"/>
    <property type="project" value="UniProtKB-KW"/>
</dbReference>
<feature type="domain" description="FAD-binding" evidence="8">
    <location>
        <begin position="6"/>
        <end position="343"/>
    </location>
</feature>
<dbReference type="InterPro" id="IPR002938">
    <property type="entry name" value="FAD-bd"/>
</dbReference>
<comment type="similarity">
    <text evidence="3">Belongs to the UbiH/COQ6 family.</text>
</comment>
<comment type="cofactor">
    <cofactor evidence="1">
        <name>FAD</name>
        <dbReference type="ChEBI" id="CHEBI:57692"/>
    </cofactor>
</comment>
<comment type="pathway">
    <text evidence="2">Cofactor biosynthesis; ubiquinone biosynthesis.</text>
</comment>
<evidence type="ECO:0000259" key="8">
    <source>
        <dbReference type="Pfam" id="PF01494"/>
    </source>
</evidence>
<keyword evidence="10" id="KW-1185">Reference proteome</keyword>
<evidence type="ECO:0000256" key="5">
    <source>
        <dbReference type="ARBA" id="ARBA00022827"/>
    </source>
</evidence>
<dbReference type="GO" id="GO:0071949">
    <property type="term" value="F:FAD binding"/>
    <property type="evidence" value="ECO:0007669"/>
    <property type="project" value="InterPro"/>
</dbReference>
<evidence type="ECO:0000256" key="3">
    <source>
        <dbReference type="ARBA" id="ARBA00005349"/>
    </source>
</evidence>
<keyword evidence="6" id="KW-0560">Oxidoreductase</keyword>
<dbReference type="InterPro" id="IPR010971">
    <property type="entry name" value="UbiH/COQ6"/>
</dbReference>
<keyword evidence="4" id="KW-0285">Flavoprotein</keyword>
<dbReference type="InterPro" id="IPR051205">
    <property type="entry name" value="UbiH/COQ6_monooxygenase"/>
</dbReference>
<evidence type="ECO:0000256" key="1">
    <source>
        <dbReference type="ARBA" id="ARBA00001974"/>
    </source>
</evidence>
<dbReference type="PRINTS" id="PR00420">
    <property type="entry name" value="RNGMNOXGNASE"/>
</dbReference>
<reference evidence="9 10" key="1">
    <citation type="submission" date="2015-11" db="EMBL/GenBank/DDBJ databases">
        <title>Genomic analysis of 38 Legionella species identifies large and diverse effector repertoires.</title>
        <authorList>
            <person name="Burstein D."/>
            <person name="Amaro F."/>
            <person name="Zusman T."/>
            <person name="Lifshitz Z."/>
            <person name="Cohen O."/>
            <person name="Gilbert J.A."/>
            <person name="Pupko T."/>
            <person name="Shuman H.A."/>
            <person name="Segal G."/>
        </authorList>
    </citation>
    <scope>NUCLEOTIDE SEQUENCE [LARGE SCALE GENOMIC DNA]</scope>
    <source>
        <strain evidence="9 10">WIGA</strain>
    </source>
</reference>
<dbReference type="SUPFAM" id="SSF51905">
    <property type="entry name" value="FAD/NAD(P)-binding domain"/>
    <property type="match status" value="1"/>
</dbReference>
<organism evidence="9 10">
    <name type="scientific">Legionella bozemanae</name>
    <name type="common">Fluoribacter bozemanae</name>
    <dbReference type="NCBI Taxonomy" id="447"/>
    <lineage>
        <taxon>Bacteria</taxon>
        <taxon>Pseudomonadati</taxon>
        <taxon>Pseudomonadota</taxon>
        <taxon>Gammaproteobacteria</taxon>
        <taxon>Legionellales</taxon>
        <taxon>Legionellaceae</taxon>
        <taxon>Legionella</taxon>
    </lineage>
</organism>
<dbReference type="PANTHER" id="PTHR43876">
    <property type="entry name" value="UBIQUINONE BIOSYNTHESIS MONOOXYGENASE COQ6, MITOCHONDRIAL"/>
    <property type="match status" value="1"/>
</dbReference>
<dbReference type="Gene3D" id="3.50.50.60">
    <property type="entry name" value="FAD/NAD(P)-binding domain"/>
    <property type="match status" value="2"/>
</dbReference>
<dbReference type="EMBL" id="LNXU01000049">
    <property type="protein sequence ID" value="KTC69110.1"/>
    <property type="molecule type" value="Genomic_DNA"/>
</dbReference>